<keyword evidence="4" id="KW-0029">Amino-acid transport</keyword>
<dbReference type="InterPro" id="IPR004841">
    <property type="entry name" value="AA-permease/SLC12A_dom"/>
</dbReference>
<keyword evidence="6 8" id="KW-0472">Membrane</keyword>
<evidence type="ECO:0000256" key="6">
    <source>
        <dbReference type="ARBA" id="ARBA00023136"/>
    </source>
</evidence>
<dbReference type="EMBL" id="KV417564">
    <property type="protein sequence ID" value="KZP19419.1"/>
    <property type="molecule type" value="Genomic_DNA"/>
</dbReference>
<dbReference type="InterPro" id="IPR004840">
    <property type="entry name" value="Amino_acid_permease_CS"/>
</dbReference>
<keyword evidence="5 8" id="KW-1133">Transmembrane helix</keyword>
<dbReference type="PANTHER" id="PTHR43341">
    <property type="entry name" value="AMINO ACID PERMEASE"/>
    <property type="match status" value="1"/>
</dbReference>
<dbReference type="Gene3D" id="1.20.1740.10">
    <property type="entry name" value="Amino acid/polyamine transporter I"/>
    <property type="match status" value="1"/>
</dbReference>
<feature type="transmembrane region" description="Helical" evidence="8">
    <location>
        <begin position="111"/>
        <end position="129"/>
    </location>
</feature>
<dbReference type="STRING" id="436010.A0A166I058"/>
<dbReference type="GO" id="GO:0016020">
    <property type="term" value="C:membrane"/>
    <property type="evidence" value="ECO:0007669"/>
    <property type="project" value="UniProtKB-SubCell"/>
</dbReference>
<gene>
    <name evidence="10" type="ORF">FIBSPDRAFT_1045599</name>
</gene>
<evidence type="ECO:0000313" key="11">
    <source>
        <dbReference type="Proteomes" id="UP000076532"/>
    </source>
</evidence>
<evidence type="ECO:0000256" key="7">
    <source>
        <dbReference type="SAM" id="MobiDB-lite"/>
    </source>
</evidence>
<sequence>MSDLEARGRLPYTTQQPALPDPDPDSKSLDEKDLPLHTASSREIESSSLQKPRTLWKRVFADQDGIKEHNPTVRAMQSRHLMMIAIGGTIGTGLFLSAGSAIALAGPGSALLSYFVVGIFVYSVVISLGEMASMYPVSGAFSVFGTRFVSPAFGFTLGWNYWFQWSLSIPSELTAAAVILQYWAPQVQAWEWALVIIFPVFALQMIHVRVYGESEYWFALIKVLMVIVFIFVGLIFDWGGVKDHPGPGLSNFQNSQAFIGGFSAFAQTFVYAFYSYGGIELVAVAAGEAARPYKAVPRAIKATFFRIVLFYLLTILTMGLCINYADPTLLSAADDSDVTASPLTVVFVRAGFKPASHVINAVLLTAVLSATNSCFYASSRMLLSLARSGQAPRIFGWVNSRGVPVPALLISLAVSCIAFLTTIWGEGIVFTWLINLTGISALLVWASIGVISLRFRRAYKFQGRDLKDLPYRQPLFPLLPLGVVILGTLMFVAEGYSAAVEDPFEAKNVVATYIGVGLYVILYGGYTLYEKFVLKKSQHFVPLAEVDLVTDAVWQPGEGDAVRESDRIVDQEKKETLRARGTKGSGRVVWDRITEWVY</sequence>
<feature type="transmembrane region" description="Helical" evidence="8">
    <location>
        <begin position="216"/>
        <end position="236"/>
    </location>
</feature>
<dbReference type="PANTHER" id="PTHR43341:SF3">
    <property type="entry name" value="AMINO-ACID PERMEASE PB1C11.02-RELATED"/>
    <property type="match status" value="1"/>
</dbReference>
<keyword evidence="2" id="KW-0813">Transport</keyword>
<proteinExistence type="predicted"/>
<keyword evidence="3 8" id="KW-0812">Transmembrane</keyword>
<evidence type="ECO:0000256" key="5">
    <source>
        <dbReference type="ARBA" id="ARBA00022989"/>
    </source>
</evidence>
<dbReference type="PROSITE" id="PS00218">
    <property type="entry name" value="AMINO_ACID_PERMEASE_1"/>
    <property type="match status" value="1"/>
</dbReference>
<reference evidence="10 11" key="1">
    <citation type="journal article" date="2016" name="Mol. Biol. Evol.">
        <title>Comparative Genomics of Early-Diverging Mushroom-Forming Fungi Provides Insights into the Origins of Lignocellulose Decay Capabilities.</title>
        <authorList>
            <person name="Nagy L.G."/>
            <person name="Riley R."/>
            <person name="Tritt A."/>
            <person name="Adam C."/>
            <person name="Daum C."/>
            <person name="Floudas D."/>
            <person name="Sun H."/>
            <person name="Yadav J.S."/>
            <person name="Pangilinan J."/>
            <person name="Larsson K.H."/>
            <person name="Matsuura K."/>
            <person name="Barry K."/>
            <person name="Labutti K."/>
            <person name="Kuo R."/>
            <person name="Ohm R.A."/>
            <person name="Bhattacharya S.S."/>
            <person name="Shirouzu T."/>
            <person name="Yoshinaga Y."/>
            <person name="Martin F.M."/>
            <person name="Grigoriev I.V."/>
            <person name="Hibbett D.S."/>
        </authorList>
    </citation>
    <scope>NUCLEOTIDE SEQUENCE [LARGE SCALE GENOMIC DNA]</scope>
    <source>
        <strain evidence="10 11">CBS 109695</strain>
    </source>
</reference>
<feature type="region of interest" description="Disordered" evidence="7">
    <location>
        <begin position="1"/>
        <end position="49"/>
    </location>
</feature>
<dbReference type="GO" id="GO:0015171">
    <property type="term" value="F:amino acid transmembrane transporter activity"/>
    <property type="evidence" value="ECO:0007669"/>
    <property type="project" value="TreeGrafter"/>
</dbReference>
<evidence type="ECO:0000256" key="2">
    <source>
        <dbReference type="ARBA" id="ARBA00022448"/>
    </source>
</evidence>
<dbReference type="Pfam" id="PF00324">
    <property type="entry name" value="AA_permease"/>
    <property type="match status" value="1"/>
</dbReference>
<feature type="transmembrane region" description="Helical" evidence="8">
    <location>
        <begin position="81"/>
        <end position="105"/>
    </location>
</feature>
<dbReference type="InterPro" id="IPR050524">
    <property type="entry name" value="APC_YAT"/>
</dbReference>
<feature type="transmembrane region" description="Helical" evidence="8">
    <location>
        <begin position="510"/>
        <end position="529"/>
    </location>
</feature>
<feature type="domain" description="Amino acid permease/ SLC12A" evidence="9">
    <location>
        <begin position="80"/>
        <end position="534"/>
    </location>
</feature>
<feature type="transmembrane region" description="Helical" evidence="8">
    <location>
        <begin position="141"/>
        <end position="162"/>
    </location>
</feature>
<feature type="transmembrane region" description="Helical" evidence="8">
    <location>
        <begin position="430"/>
        <end position="455"/>
    </location>
</feature>
<evidence type="ECO:0000313" key="10">
    <source>
        <dbReference type="EMBL" id="KZP19419.1"/>
    </source>
</evidence>
<dbReference type="AlphaFoldDB" id="A0A166I058"/>
<feature type="compositionally biased region" description="Basic and acidic residues" evidence="7">
    <location>
        <begin position="24"/>
        <end position="45"/>
    </location>
</feature>
<evidence type="ECO:0000256" key="8">
    <source>
        <dbReference type="SAM" id="Phobius"/>
    </source>
</evidence>
<dbReference type="Proteomes" id="UP000076532">
    <property type="component" value="Unassembled WGS sequence"/>
</dbReference>
<protein>
    <recommendedName>
        <fullName evidence="9">Amino acid permease/ SLC12A domain-containing protein</fullName>
    </recommendedName>
</protein>
<evidence type="ECO:0000259" key="9">
    <source>
        <dbReference type="Pfam" id="PF00324"/>
    </source>
</evidence>
<dbReference type="FunFam" id="1.20.1740.10:FF:000001">
    <property type="entry name" value="Amino acid permease"/>
    <property type="match status" value="1"/>
</dbReference>
<feature type="transmembrane region" description="Helical" evidence="8">
    <location>
        <begin position="403"/>
        <end position="424"/>
    </location>
</feature>
<keyword evidence="11" id="KW-1185">Reference proteome</keyword>
<name>A0A166I058_9AGAM</name>
<organism evidence="10 11">
    <name type="scientific">Athelia psychrophila</name>
    <dbReference type="NCBI Taxonomy" id="1759441"/>
    <lineage>
        <taxon>Eukaryota</taxon>
        <taxon>Fungi</taxon>
        <taxon>Dikarya</taxon>
        <taxon>Basidiomycota</taxon>
        <taxon>Agaricomycotina</taxon>
        <taxon>Agaricomycetes</taxon>
        <taxon>Agaricomycetidae</taxon>
        <taxon>Atheliales</taxon>
        <taxon>Atheliaceae</taxon>
        <taxon>Athelia</taxon>
    </lineage>
</organism>
<evidence type="ECO:0000256" key="4">
    <source>
        <dbReference type="ARBA" id="ARBA00022970"/>
    </source>
</evidence>
<feature type="transmembrane region" description="Helical" evidence="8">
    <location>
        <begin position="182"/>
        <end position="204"/>
    </location>
</feature>
<evidence type="ECO:0000256" key="3">
    <source>
        <dbReference type="ARBA" id="ARBA00022692"/>
    </source>
</evidence>
<comment type="subcellular location">
    <subcellularLocation>
        <location evidence="1">Membrane</location>
        <topology evidence="1">Multi-pass membrane protein</topology>
    </subcellularLocation>
</comment>
<feature type="transmembrane region" description="Helical" evidence="8">
    <location>
        <begin position="475"/>
        <end position="498"/>
    </location>
</feature>
<accession>A0A166I058</accession>
<dbReference type="OrthoDB" id="3900342at2759"/>
<evidence type="ECO:0000256" key="1">
    <source>
        <dbReference type="ARBA" id="ARBA00004141"/>
    </source>
</evidence>
<feature type="transmembrane region" description="Helical" evidence="8">
    <location>
        <begin position="358"/>
        <end position="383"/>
    </location>
</feature>
<feature type="transmembrane region" description="Helical" evidence="8">
    <location>
        <begin position="304"/>
        <end position="325"/>
    </location>
</feature>